<reference evidence="5 6" key="1">
    <citation type="journal article" date="2017" name="Curr. Biol.">
        <title>The Evolution of Venom by Co-option of Single-Copy Genes.</title>
        <authorList>
            <person name="Martinson E.O."/>
            <person name="Mrinalini"/>
            <person name="Kelkar Y.D."/>
            <person name="Chang C.H."/>
            <person name="Werren J.H."/>
        </authorList>
    </citation>
    <scope>NUCLEOTIDE SEQUENCE [LARGE SCALE GENOMIC DNA]</scope>
    <source>
        <strain evidence="5 6">Alberta</strain>
        <tissue evidence="5">Whole body</tissue>
    </source>
</reference>
<dbReference type="STRING" id="543379.A0A232EI44"/>
<evidence type="ECO:0000313" key="6">
    <source>
        <dbReference type="Proteomes" id="UP000215335"/>
    </source>
</evidence>
<evidence type="ECO:0000256" key="1">
    <source>
        <dbReference type="ARBA" id="ARBA00022460"/>
    </source>
</evidence>
<evidence type="ECO:0000256" key="4">
    <source>
        <dbReference type="SAM" id="SignalP"/>
    </source>
</evidence>
<proteinExistence type="predicted"/>
<dbReference type="OrthoDB" id="6493579at2759"/>
<evidence type="ECO:0008006" key="7">
    <source>
        <dbReference type="Google" id="ProtNLM"/>
    </source>
</evidence>
<evidence type="ECO:0000256" key="2">
    <source>
        <dbReference type="PROSITE-ProRule" id="PRU00497"/>
    </source>
</evidence>
<organism evidence="5 6">
    <name type="scientific">Trichomalopsis sarcophagae</name>
    <dbReference type="NCBI Taxonomy" id="543379"/>
    <lineage>
        <taxon>Eukaryota</taxon>
        <taxon>Metazoa</taxon>
        <taxon>Ecdysozoa</taxon>
        <taxon>Arthropoda</taxon>
        <taxon>Hexapoda</taxon>
        <taxon>Insecta</taxon>
        <taxon>Pterygota</taxon>
        <taxon>Neoptera</taxon>
        <taxon>Endopterygota</taxon>
        <taxon>Hymenoptera</taxon>
        <taxon>Apocrita</taxon>
        <taxon>Proctotrupomorpha</taxon>
        <taxon>Chalcidoidea</taxon>
        <taxon>Pteromalidae</taxon>
        <taxon>Pteromalinae</taxon>
        <taxon>Trichomalopsis</taxon>
    </lineage>
</organism>
<dbReference type="InterPro" id="IPR000618">
    <property type="entry name" value="Insect_cuticle"/>
</dbReference>
<dbReference type="PRINTS" id="PR00947">
    <property type="entry name" value="CUTICLE"/>
</dbReference>
<dbReference type="EMBL" id="NNAY01004371">
    <property type="protein sequence ID" value="OXU17988.1"/>
    <property type="molecule type" value="Genomic_DNA"/>
</dbReference>
<dbReference type="PANTHER" id="PTHR10380">
    <property type="entry name" value="CUTICLE PROTEIN"/>
    <property type="match status" value="1"/>
</dbReference>
<dbReference type="PANTHER" id="PTHR10380:SF241">
    <property type="entry name" value="CUTICULAR PROTEIN 47EG-RELATED"/>
    <property type="match status" value="1"/>
</dbReference>
<gene>
    <name evidence="5" type="ORF">TSAR_014824</name>
</gene>
<protein>
    <recommendedName>
        <fullName evidence="7">Endocuticle structural glycoprotein SgAbd-2</fullName>
    </recommendedName>
</protein>
<dbReference type="Proteomes" id="UP000215335">
    <property type="component" value="Unassembled WGS sequence"/>
</dbReference>
<feature type="signal peptide" evidence="4">
    <location>
        <begin position="1"/>
        <end position="20"/>
    </location>
</feature>
<evidence type="ECO:0000256" key="3">
    <source>
        <dbReference type="SAM" id="MobiDB-lite"/>
    </source>
</evidence>
<dbReference type="Pfam" id="PF00379">
    <property type="entry name" value="Chitin_bind_4"/>
    <property type="match status" value="1"/>
</dbReference>
<dbReference type="GO" id="GO:0062129">
    <property type="term" value="C:chitin-based extracellular matrix"/>
    <property type="evidence" value="ECO:0007669"/>
    <property type="project" value="TreeGrafter"/>
</dbReference>
<dbReference type="PROSITE" id="PS51155">
    <property type="entry name" value="CHIT_BIND_RR_2"/>
    <property type="match status" value="1"/>
</dbReference>
<evidence type="ECO:0000313" key="5">
    <source>
        <dbReference type="EMBL" id="OXU17988.1"/>
    </source>
</evidence>
<name>A0A232EI44_9HYME</name>
<keyword evidence="1 2" id="KW-0193">Cuticle</keyword>
<dbReference type="InterPro" id="IPR050468">
    <property type="entry name" value="Cuticle_Struct_Prot"/>
</dbReference>
<dbReference type="InterPro" id="IPR031311">
    <property type="entry name" value="CHIT_BIND_RR_consensus"/>
</dbReference>
<keyword evidence="4" id="KW-0732">Signal</keyword>
<feature type="region of interest" description="Disordered" evidence="3">
    <location>
        <begin position="144"/>
        <end position="163"/>
    </location>
</feature>
<dbReference type="PROSITE" id="PS00233">
    <property type="entry name" value="CHIT_BIND_RR_1"/>
    <property type="match status" value="1"/>
</dbReference>
<dbReference type="AlphaFoldDB" id="A0A232EI44"/>
<sequence>MKIHVVTQVLMLSTLSSIEAQFQQFNPQQQPSYNAQPNRYNPDYYGRRYAILRQNHEQNIDGSYAFSYDTENGISVAEQGRPVNKGQQVEVVQGQYSYTAPDGTPILVSYVADENGFQARGAHLPTPPPIPLAIQRALAYNAAHPEEDNDYRGPAYRPRYNKK</sequence>
<accession>A0A232EI44</accession>
<feature type="chain" id="PRO_5013257636" description="Endocuticle structural glycoprotein SgAbd-2" evidence="4">
    <location>
        <begin position="21"/>
        <end position="163"/>
    </location>
</feature>
<comment type="caution">
    <text evidence="5">The sequence shown here is derived from an EMBL/GenBank/DDBJ whole genome shotgun (WGS) entry which is preliminary data.</text>
</comment>
<dbReference type="GO" id="GO:0008010">
    <property type="term" value="F:structural constituent of chitin-based larval cuticle"/>
    <property type="evidence" value="ECO:0007669"/>
    <property type="project" value="TreeGrafter"/>
</dbReference>
<keyword evidence="6" id="KW-1185">Reference proteome</keyword>